<proteinExistence type="predicted"/>
<feature type="region of interest" description="Disordered" evidence="1">
    <location>
        <begin position="48"/>
        <end position="72"/>
    </location>
</feature>
<dbReference type="EMBL" id="CAJNOK010053306">
    <property type="protein sequence ID" value="CAF1611642.1"/>
    <property type="molecule type" value="Genomic_DNA"/>
</dbReference>
<feature type="non-terminal residue" evidence="2">
    <location>
        <position position="1"/>
    </location>
</feature>
<dbReference type="EMBL" id="CAJOBA010077605">
    <property type="protein sequence ID" value="CAF4425456.1"/>
    <property type="molecule type" value="Genomic_DNA"/>
</dbReference>
<dbReference type="Proteomes" id="UP000682733">
    <property type="component" value="Unassembled WGS sequence"/>
</dbReference>
<dbReference type="Proteomes" id="UP000677228">
    <property type="component" value="Unassembled WGS sequence"/>
</dbReference>
<evidence type="ECO:0000313" key="2">
    <source>
        <dbReference type="EMBL" id="CAF1611642.1"/>
    </source>
</evidence>
<organism evidence="2 4">
    <name type="scientific">Didymodactylos carnosus</name>
    <dbReference type="NCBI Taxonomy" id="1234261"/>
    <lineage>
        <taxon>Eukaryota</taxon>
        <taxon>Metazoa</taxon>
        <taxon>Spiralia</taxon>
        <taxon>Gnathifera</taxon>
        <taxon>Rotifera</taxon>
        <taxon>Eurotatoria</taxon>
        <taxon>Bdelloidea</taxon>
        <taxon>Philodinida</taxon>
        <taxon>Philodinidae</taxon>
        <taxon>Didymodactylos</taxon>
    </lineage>
</organism>
<feature type="region of interest" description="Disordered" evidence="1">
    <location>
        <begin position="23"/>
        <end position="42"/>
    </location>
</feature>
<accession>A0A8S2G2B1</accession>
<sequence length="167" mass="17782">SSNTLSTNEPQSSDYIAINSTETSALSETEASRSSTLTESSAATILETSQISTKQTHVTLEPETEYPTSQIISSSAFPTIEYTKEESSTRTTTAFTVIIMPSSLVSETNTIDQSQATLSSLINITTIQSTISQQISETPSTPVTENFLQSSTLAPISISSEYGSTGM</sequence>
<feature type="compositionally biased region" description="Polar residues" evidence="1">
    <location>
        <begin position="48"/>
        <end position="58"/>
    </location>
</feature>
<protein>
    <submittedName>
        <fullName evidence="2">Uncharacterized protein</fullName>
    </submittedName>
</protein>
<gene>
    <name evidence="2" type="ORF">OVA965_LOCUS42674</name>
    <name evidence="3" type="ORF">TMI583_LOCUS44656</name>
</gene>
<evidence type="ECO:0000313" key="4">
    <source>
        <dbReference type="Proteomes" id="UP000677228"/>
    </source>
</evidence>
<dbReference type="AlphaFoldDB" id="A0A8S2G2B1"/>
<evidence type="ECO:0000313" key="3">
    <source>
        <dbReference type="EMBL" id="CAF4425456.1"/>
    </source>
</evidence>
<comment type="caution">
    <text evidence="2">The sequence shown here is derived from an EMBL/GenBank/DDBJ whole genome shotgun (WGS) entry which is preliminary data.</text>
</comment>
<name>A0A8S2G2B1_9BILA</name>
<evidence type="ECO:0000256" key="1">
    <source>
        <dbReference type="SAM" id="MobiDB-lite"/>
    </source>
</evidence>
<reference evidence="2" key="1">
    <citation type="submission" date="2021-02" db="EMBL/GenBank/DDBJ databases">
        <authorList>
            <person name="Nowell W R."/>
        </authorList>
    </citation>
    <scope>NUCLEOTIDE SEQUENCE</scope>
</reference>